<accession>A0A0V1KVC2</accession>
<dbReference type="Proteomes" id="UP000054721">
    <property type="component" value="Unassembled WGS sequence"/>
</dbReference>
<gene>
    <name evidence="1" type="ORF">T02_5667</name>
</gene>
<reference evidence="1 2" key="1">
    <citation type="submission" date="2015-05" db="EMBL/GenBank/DDBJ databases">
        <title>Evolution of Trichinella species and genotypes.</title>
        <authorList>
            <person name="Korhonen P.K."/>
            <person name="Edoardo P."/>
            <person name="Giuseppe L.R."/>
            <person name="Gasser R.B."/>
        </authorList>
    </citation>
    <scope>NUCLEOTIDE SEQUENCE [LARGE SCALE GENOMIC DNA]</scope>
    <source>
        <strain evidence="1">ISS10</strain>
    </source>
</reference>
<organism evidence="1 2">
    <name type="scientific">Trichinella nativa</name>
    <dbReference type="NCBI Taxonomy" id="6335"/>
    <lineage>
        <taxon>Eukaryota</taxon>
        <taxon>Metazoa</taxon>
        <taxon>Ecdysozoa</taxon>
        <taxon>Nematoda</taxon>
        <taxon>Enoplea</taxon>
        <taxon>Dorylaimia</taxon>
        <taxon>Trichinellida</taxon>
        <taxon>Trichinellidae</taxon>
        <taxon>Trichinella</taxon>
    </lineage>
</organism>
<sequence length="140" mass="16168">MESQLSDQMVSVMPYTCHNSGGQLLKKRQNEMDMTARLFRPGEAAQYKRSRNHPGYLIVFRRFRQPDAESANSKAKEKNATVRKHASVLENDDPIIYQYARIAGANFRWHPLNYGDDDENLKKCRSCSCEANKFWAAGRH</sequence>
<evidence type="ECO:0000313" key="2">
    <source>
        <dbReference type="Proteomes" id="UP000054721"/>
    </source>
</evidence>
<comment type="caution">
    <text evidence="1">The sequence shown here is derived from an EMBL/GenBank/DDBJ whole genome shotgun (WGS) entry which is preliminary data.</text>
</comment>
<dbReference type="AlphaFoldDB" id="A0A0V1KVC2"/>
<evidence type="ECO:0000313" key="1">
    <source>
        <dbReference type="EMBL" id="KRZ50814.1"/>
    </source>
</evidence>
<proteinExistence type="predicted"/>
<protein>
    <submittedName>
        <fullName evidence="1">Uncharacterized protein</fullName>
    </submittedName>
</protein>
<name>A0A0V1KVC2_9BILA</name>
<keyword evidence="2" id="KW-1185">Reference proteome</keyword>
<dbReference type="OrthoDB" id="5918721at2759"/>
<dbReference type="EMBL" id="JYDW01000249">
    <property type="protein sequence ID" value="KRZ50814.1"/>
    <property type="molecule type" value="Genomic_DNA"/>
</dbReference>